<feature type="domain" description="Peptidase S8/S53" evidence="6">
    <location>
        <begin position="3"/>
        <end position="223"/>
    </location>
</feature>
<evidence type="ECO:0000313" key="7">
    <source>
        <dbReference type="EMBL" id="QEZ69465.1"/>
    </source>
</evidence>
<proteinExistence type="inferred from homology"/>
<dbReference type="PROSITE" id="PS51892">
    <property type="entry name" value="SUBTILASE"/>
    <property type="match status" value="1"/>
</dbReference>
<evidence type="ECO:0000256" key="1">
    <source>
        <dbReference type="ARBA" id="ARBA00011073"/>
    </source>
</evidence>
<evidence type="ECO:0000256" key="4">
    <source>
        <dbReference type="ARBA" id="ARBA00022825"/>
    </source>
</evidence>
<reference evidence="8 9" key="1">
    <citation type="submission" date="2018-09" db="EMBL/GenBank/DDBJ databases">
        <title>A clostridial neurotoxin that targets Anopheles mosquitoes.</title>
        <authorList>
            <person name="Contreras E."/>
            <person name="Masuyer G."/>
            <person name="Qureshi N."/>
            <person name="Chawla S."/>
            <person name="Lim H.L."/>
            <person name="Chen J."/>
            <person name="Stenmark P."/>
            <person name="Gill S."/>
        </authorList>
    </citation>
    <scope>NUCLEOTIDE SEQUENCE [LARGE SCALE GENOMIC DNA]</scope>
    <source>
        <strain evidence="8 9">Cbm</strain>
    </source>
</reference>
<dbReference type="PANTHER" id="PTHR43806">
    <property type="entry name" value="PEPTIDASE S8"/>
    <property type="match status" value="1"/>
</dbReference>
<dbReference type="Proteomes" id="UP000326961">
    <property type="component" value="Chromosome"/>
</dbReference>
<evidence type="ECO:0000256" key="3">
    <source>
        <dbReference type="ARBA" id="ARBA00022801"/>
    </source>
</evidence>
<feature type="active site" description="Charge relay system" evidence="5">
    <location>
        <position position="188"/>
    </location>
</feature>
<protein>
    <recommendedName>
        <fullName evidence="6">Peptidase S8/S53 domain-containing protein</fullName>
    </recommendedName>
</protein>
<evidence type="ECO:0000313" key="8">
    <source>
        <dbReference type="EMBL" id="QEZ69591.1"/>
    </source>
</evidence>
<organism evidence="8 9">
    <name type="scientific">Paraclostridium bifermentans</name>
    <name type="common">Clostridium bifermentans</name>
    <dbReference type="NCBI Taxonomy" id="1490"/>
    <lineage>
        <taxon>Bacteria</taxon>
        <taxon>Bacillati</taxon>
        <taxon>Bacillota</taxon>
        <taxon>Clostridia</taxon>
        <taxon>Peptostreptococcales</taxon>
        <taxon>Peptostreptococcaceae</taxon>
        <taxon>Paraclostridium</taxon>
    </lineage>
</organism>
<keyword evidence="2 5" id="KW-0645">Protease</keyword>
<comment type="similarity">
    <text evidence="1 5">Belongs to the peptidase S8 family.</text>
</comment>
<dbReference type="AlphaFoldDB" id="A0A5P3XGW0"/>
<evidence type="ECO:0000256" key="5">
    <source>
        <dbReference type="PROSITE-ProRule" id="PRU01240"/>
    </source>
</evidence>
<dbReference type="GO" id="GO:0004252">
    <property type="term" value="F:serine-type endopeptidase activity"/>
    <property type="evidence" value="ECO:0007669"/>
    <property type="project" value="UniProtKB-UniRule"/>
</dbReference>
<dbReference type="PANTHER" id="PTHR43806:SF11">
    <property type="entry name" value="CEREVISIN-RELATED"/>
    <property type="match status" value="1"/>
</dbReference>
<dbReference type="GO" id="GO:0006508">
    <property type="term" value="P:proteolysis"/>
    <property type="evidence" value="ECO:0007669"/>
    <property type="project" value="UniProtKB-KW"/>
</dbReference>
<dbReference type="Pfam" id="PF00082">
    <property type="entry name" value="Peptidase_S8"/>
    <property type="match status" value="1"/>
</dbReference>
<dbReference type="InterPro" id="IPR023827">
    <property type="entry name" value="Peptidase_S8_Asp-AS"/>
</dbReference>
<dbReference type="InterPro" id="IPR050131">
    <property type="entry name" value="Peptidase_S8_subtilisin-like"/>
</dbReference>
<dbReference type="InterPro" id="IPR036852">
    <property type="entry name" value="Peptidase_S8/S53_dom_sf"/>
</dbReference>
<gene>
    <name evidence="7" type="ORF">D4A35_11435</name>
    <name evidence="8" type="ORF">D4A35_12130</name>
</gene>
<evidence type="ECO:0000259" key="6">
    <source>
        <dbReference type="Pfam" id="PF00082"/>
    </source>
</evidence>
<feature type="active site" description="Charge relay system" evidence="5">
    <location>
        <position position="44"/>
    </location>
</feature>
<accession>A0A5P3XGW0</accession>
<keyword evidence="3 5" id="KW-0378">Hydrolase</keyword>
<dbReference type="PROSITE" id="PS00136">
    <property type="entry name" value="SUBTILASE_ASP"/>
    <property type="match status" value="1"/>
</dbReference>
<keyword evidence="4 5" id="KW-0720">Serine protease</keyword>
<evidence type="ECO:0000313" key="9">
    <source>
        <dbReference type="Proteomes" id="UP000326961"/>
    </source>
</evidence>
<sequence>MSSVAVIDSGIDMNFKEFKNKKIKGININTYETSINSIKDFSGHGTSCAAEILRINPNANIHVIKTLNENSQSTVKKLIESIEYACEIEDIRLISLSCSTFQDKYVDDFKRVIDYANKKNKLLICSSDNENKKSYPSYMNGVIGVQRCGAKIDKYWFNKNKNIECMCEAKYRLLPSTNENYNLFGGNSYSTAYFCGLVSNLIKNNNEIENKELIEIISKNADKTIWTTHEKDPDGFLEDELTNKKYDYFKLKILVDSIVNFSDIDIDLIDVTPVYSLVGIENTYEFLRYLENKTKKSIIYNNVTHEDLISIYSLYNLIFKDE</sequence>
<dbReference type="InterPro" id="IPR000209">
    <property type="entry name" value="Peptidase_S8/S53_dom"/>
</dbReference>
<name>A0A5P3XGW0_PARBF</name>
<feature type="active site" description="Charge relay system" evidence="5">
    <location>
        <position position="8"/>
    </location>
</feature>
<evidence type="ECO:0000256" key="2">
    <source>
        <dbReference type="ARBA" id="ARBA00022670"/>
    </source>
</evidence>
<dbReference type="EMBL" id="CP032452">
    <property type="protein sequence ID" value="QEZ69591.1"/>
    <property type="molecule type" value="Genomic_DNA"/>
</dbReference>
<dbReference type="RefSeq" id="WP_025161360.1">
    <property type="nucleotide sequence ID" value="NZ_CP032452.1"/>
</dbReference>
<dbReference type="SUPFAM" id="SSF52743">
    <property type="entry name" value="Subtilisin-like"/>
    <property type="match status" value="1"/>
</dbReference>
<dbReference type="EMBL" id="CP032452">
    <property type="protein sequence ID" value="QEZ69465.1"/>
    <property type="molecule type" value="Genomic_DNA"/>
</dbReference>
<dbReference type="Gene3D" id="3.40.50.200">
    <property type="entry name" value="Peptidase S8/S53 domain"/>
    <property type="match status" value="1"/>
</dbReference>